<dbReference type="EMBL" id="QREV01000016">
    <property type="protein sequence ID" value="RDU49464.1"/>
    <property type="molecule type" value="Genomic_DNA"/>
</dbReference>
<protein>
    <submittedName>
        <fullName evidence="1">Uncharacterized protein</fullName>
    </submittedName>
</protein>
<reference evidence="1 2" key="1">
    <citation type="submission" date="2018-07" db="EMBL/GenBank/DDBJ databases">
        <title>Parabacteroides acidifaciens nov. sp., isolated from human feces.</title>
        <authorList>
            <person name="Wang Y.J."/>
        </authorList>
    </citation>
    <scope>NUCLEOTIDE SEQUENCE [LARGE SCALE GENOMIC DNA]</scope>
    <source>
        <strain evidence="1 2">426-9</strain>
    </source>
</reference>
<dbReference type="AlphaFoldDB" id="A0A3D8HER0"/>
<dbReference type="Proteomes" id="UP000256321">
    <property type="component" value="Unassembled WGS sequence"/>
</dbReference>
<evidence type="ECO:0000313" key="1">
    <source>
        <dbReference type="EMBL" id="RDU49464.1"/>
    </source>
</evidence>
<accession>A0A3D8HER0</accession>
<sequence length="75" mass="9117">MLQKRSTIFARIYELCKDSDYLFRWERRFRNKKACINKKEIYNNPLFSRFSISPEILIDFELTLFMVLAFPADTL</sequence>
<name>A0A3D8HER0_9BACT</name>
<gene>
    <name evidence="1" type="ORF">DWU89_08765</name>
</gene>
<comment type="caution">
    <text evidence="1">The sequence shown here is derived from an EMBL/GenBank/DDBJ whole genome shotgun (WGS) entry which is preliminary data.</text>
</comment>
<organism evidence="1 2">
    <name type="scientific">Parabacteroides acidifaciens</name>
    <dbReference type="NCBI Taxonomy" id="2290935"/>
    <lineage>
        <taxon>Bacteria</taxon>
        <taxon>Pseudomonadati</taxon>
        <taxon>Bacteroidota</taxon>
        <taxon>Bacteroidia</taxon>
        <taxon>Bacteroidales</taxon>
        <taxon>Tannerellaceae</taxon>
        <taxon>Parabacteroides</taxon>
    </lineage>
</organism>
<proteinExistence type="predicted"/>
<evidence type="ECO:0000313" key="2">
    <source>
        <dbReference type="Proteomes" id="UP000256321"/>
    </source>
</evidence>